<protein>
    <submittedName>
        <fullName evidence="3">Uncharacterized protein</fullName>
    </submittedName>
</protein>
<keyword evidence="4" id="KW-1185">Reference proteome</keyword>
<accession>A0A8J8NNT3</accession>
<evidence type="ECO:0000313" key="3">
    <source>
        <dbReference type="EMBL" id="TNV77865.1"/>
    </source>
</evidence>
<feature type="coiled-coil region" evidence="1">
    <location>
        <begin position="385"/>
        <end position="412"/>
    </location>
</feature>
<dbReference type="EMBL" id="RRYP01011244">
    <property type="protein sequence ID" value="TNV77865.1"/>
    <property type="molecule type" value="Genomic_DNA"/>
</dbReference>
<keyword evidence="2" id="KW-0472">Membrane</keyword>
<evidence type="ECO:0000256" key="1">
    <source>
        <dbReference type="SAM" id="Coils"/>
    </source>
</evidence>
<feature type="transmembrane region" description="Helical" evidence="2">
    <location>
        <begin position="291"/>
        <end position="311"/>
    </location>
</feature>
<gene>
    <name evidence="3" type="ORF">FGO68_gene10915</name>
</gene>
<dbReference type="AlphaFoldDB" id="A0A8J8NNT3"/>
<name>A0A8J8NNT3_HALGN</name>
<keyword evidence="2" id="KW-1133">Transmembrane helix</keyword>
<comment type="caution">
    <text evidence="3">The sequence shown here is derived from an EMBL/GenBank/DDBJ whole genome shotgun (WGS) entry which is preliminary data.</text>
</comment>
<keyword evidence="1" id="KW-0175">Coiled coil</keyword>
<organism evidence="3 4">
    <name type="scientific">Halteria grandinella</name>
    <dbReference type="NCBI Taxonomy" id="5974"/>
    <lineage>
        <taxon>Eukaryota</taxon>
        <taxon>Sar</taxon>
        <taxon>Alveolata</taxon>
        <taxon>Ciliophora</taxon>
        <taxon>Intramacronucleata</taxon>
        <taxon>Spirotrichea</taxon>
        <taxon>Stichotrichia</taxon>
        <taxon>Sporadotrichida</taxon>
        <taxon>Halteriidae</taxon>
        <taxon>Halteria</taxon>
    </lineage>
</organism>
<dbReference type="Proteomes" id="UP000785679">
    <property type="component" value="Unassembled WGS sequence"/>
</dbReference>
<proteinExistence type="predicted"/>
<keyword evidence="2" id="KW-0812">Transmembrane</keyword>
<evidence type="ECO:0000313" key="4">
    <source>
        <dbReference type="Proteomes" id="UP000785679"/>
    </source>
</evidence>
<feature type="transmembrane region" description="Helical" evidence="2">
    <location>
        <begin position="46"/>
        <end position="67"/>
    </location>
</feature>
<evidence type="ECO:0000256" key="2">
    <source>
        <dbReference type="SAM" id="Phobius"/>
    </source>
</evidence>
<sequence length="414" mass="47147">MSAVYQLIMKGKSKLSKLLSSISTGKHALIMHHEGESDFTQPCGGIWTLLLYAFILCYSTVAFIKCFNRNTYTIERDESLIADNEGMFKVADMREAIFQRLEFDVMIDKEDGSLDCTKINFTVLTRMEGNWTSLISEQNFSIANSTRACKYSLSKSTSFNALLDSQADADALITSTWGFYAFRFMFKISDFPQKAHVSRSLNTADLSISGPIIKYSQSHLLSKGYLLQDFFQLQEYQTTDQIAALFPSFTRQLFISSKEHALSANDDDESATFLFMFESNMATYMRYPESVLSVIAKIGGVLAALNIGILIEAYNKRVFEKRINERLKGLYEDTSDSVNDRYNTGVQDEESGDTTLLKEQTGSCKRDYFKEFFSFETLIKVCEDSKSLQAVAERQREQLLKLQEEVQFLKSKQL</sequence>
<reference evidence="3" key="1">
    <citation type="submission" date="2019-06" db="EMBL/GenBank/DDBJ databases">
        <authorList>
            <person name="Zheng W."/>
        </authorList>
    </citation>
    <scope>NUCLEOTIDE SEQUENCE</scope>
    <source>
        <strain evidence="3">QDHG01</strain>
    </source>
</reference>